<evidence type="ECO:0000313" key="2">
    <source>
        <dbReference type="EMBL" id="PJG58168.1"/>
    </source>
</evidence>
<sequence>MARWLLLCGCLLTTSGYAEHIDMLQDPTWPLEGIPAHEKKSKQGQVGLPTLQSIIQGNGAALAVLNGQHYRLGQQVDGYKLVAIGSDSVALEKAGKRHHVTLFASKIKV</sequence>
<keyword evidence="1" id="KW-0732">Signal</keyword>
<dbReference type="AlphaFoldDB" id="A0A2H9U2H7"/>
<dbReference type="OrthoDB" id="6215546at2"/>
<evidence type="ECO:0000256" key="1">
    <source>
        <dbReference type="SAM" id="SignalP"/>
    </source>
</evidence>
<proteinExistence type="predicted"/>
<dbReference type="EMBL" id="PGGC01000131">
    <property type="protein sequence ID" value="PJG58168.1"/>
    <property type="molecule type" value="Genomic_DNA"/>
</dbReference>
<keyword evidence="3" id="KW-1185">Reference proteome</keyword>
<gene>
    <name evidence="2" type="ORF">CUC53_14175</name>
</gene>
<evidence type="ECO:0000313" key="3">
    <source>
        <dbReference type="Proteomes" id="UP000235861"/>
    </source>
</evidence>
<name>A0A2H9U2H7_9GAMM</name>
<feature type="chain" id="PRO_5014183295" evidence="1">
    <location>
        <begin position="21"/>
        <end position="109"/>
    </location>
</feature>
<organism evidence="2 3">
    <name type="scientific">Aeromonas cavernicola</name>
    <dbReference type="NCBI Taxonomy" id="1006623"/>
    <lineage>
        <taxon>Bacteria</taxon>
        <taxon>Pseudomonadati</taxon>
        <taxon>Pseudomonadota</taxon>
        <taxon>Gammaproteobacteria</taxon>
        <taxon>Aeromonadales</taxon>
        <taxon>Aeromonadaceae</taxon>
        <taxon>Aeromonas</taxon>
    </lineage>
</organism>
<dbReference type="Proteomes" id="UP000235861">
    <property type="component" value="Unassembled WGS sequence"/>
</dbReference>
<dbReference type="RefSeq" id="WP_100294756.1">
    <property type="nucleotide sequence ID" value="NZ_PGGC01000131.1"/>
</dbReference>
<reference evidence="2 3" key="1">
    <citation type="submission" date="2017-11" db="EMBL/GenBank/DDBJ databases">
        <title>Draft genome sequence of environmental isolate Aeromonas cavernicola sp. nov. MDC 2508.</title>
        <authorList>
            <person name="Colston S.M."/>
            <person name="Navarro A."/>
            <person name="Martinez-Murcia A.J."/>
            <person name="Graf J."/>
        </authorList>
    </citation>
    <scope>NUCLEOTIDE SEQUENCE [LARGE SCALE GENOMIC DNA]</scope>
    <source>
        <strain evidence="2 3">MDC 2508</strain>
    </source>
</reference>
<comment type="caution">
    <text evidence="2">The sequence shown here is derived from an EMBL/GenBank/DDBJ whole genome shotgun (WGS) entry which is preliminary data.</text>
</comment>
<accession>A0A2H9U2H7</accession>
<protein>
    <submittedName>
        <fullName evidence="2">MSHA biogenesis protein MshK</fullName>
    </submittedName>
</protein>
<feature type="signal peptide" evidence="1">
    <location>
        <begin position="1"/>
        <end position="20"/>
    </location>
</feature>